<organism evidence="3 4">
    <name type="scientific">Gopherus agassizii</name>
    <name type="common">Agassiz's desert tortoise</name>
    <dbReference type="NCBI Taxonomy" id="38772"/>
    <lineage>
        <taxon>Eukaryota</taxon>
        <taxon>Metazoa</taxon>
        <taxon>Chordata</taxon>
        <taxon>Craniata</taxon>
        <taxon>Vertebrata</taxon>
        <taxon>Euteleostomi</taxon>
        <taxon>Archelosauria</taxon>
        <taxon>Testudinata</taxon>
        <taxon>Testudines</taxon>
        <taxon>Cryptodira</taxon>
        <taxon>Durocryptodira</taxon>
        <taxon>Testudinoidea</taxon>
        <taxon>Testudinidae</taxon>
        <taxon>Gopherus</taxon>
    </lineage>
</organism>
<dbReference type="Proteomes" id="UP000291020">
    <property type="component" value="Unassembled WGS sequence"/>
</dbReference>
<keyword evidence="4" id="KW-1185">Reference proteome</keyword>
<feature type="transmembrane region" description="Helical" evidence="2">
    <location>
        <begin position="349"/>
        <end position="371"/>
    </location>
</feature>
<keyword evidence="1" id="KW-1015">Disulfide bond</keyword>
<evidence type="ECO:0000313" key="4">
    <source>
        <dbReference type="Proteomes" id="UP000291020"/>
    </source>
</evidence>
<evidence type="ECO:0000256" key="2">
    <source>
        <dbReference type="SAM" id="Phobius"/>
    </source>
</evidence>
<evidence type="ECO:0000313" key="3">
    <source>
        <dbReference type="Ensembl" id="ENSGAGP00000030790.1"/>
    </source>
</evidence>
<keyword evidence="2" id="KW-0812">Transmembrane</keyword>
<reference evidence="3" key="2">
    <citation type="submission" date="2025-08" db="UniProtKB">
        <authorList>
            <consortium name="Ensembl"/>
        </authorList>
    </citation>
    <scope>IDENTIFICATION</scope>
</reference>
<reference evidence="3" key="3">
    <citation type="submission" date="2025-09" db="UniProtKB">
        <authorList>
            <consortium name="Ensembl"/>
        </authorList>
    </citation>
    <scope>IDENTIFICATION</scope>
</reference>
<protein>
    <submittedName>
        <fullName evidence="3">Uncharacterized protein</fullName>
    </submittedName>
</protein>
<dbReference type="SUPFAM" id="SSF58069">
    <property type="entry name" value="Virus ectodomain"/>
    <property type="match status" value="1"/>
</dbReference>
<dbReference type="PANTHER" id="PTHR10424">
    <property type="entry name" value="VIRAL ENVELOPE PROTEIN"/>
    <property type="match status" value="1"/>
</dbReference>
<accession>A0A452IRZ9</accession>
<reference evidence="4" key="1">
    <citation type="journal article" date="2017" name="PLoS ONE">
        <title>The Agassiz's desert tortoise genome provides a resource for the conservation of a threatened species.</title>
        <authorList>
            <person name="Tollis M."/>
            <person name="DeNardo D.F."/>
            <person name="Cornelius J.A."/>
            <person name="Dolby G.A."/>
            <person name="Edwards T."/>
            <person name="Henen B.T."/>
            <person name="Karl A.E."/>
            <person name="Murphy R.W."/>
            <person name="Kusumi K."/>
        </authorList>
    </citation>
    <scope>NUCLEOTIDE SEQUENCE [LARGE SCALE GENOMIC DNA]</scope>
</reference>
<name>A0A452IRZ9_9SAUR</name>
<dbReference type="Pfam" id="PF00429">
    <property type="entry name" value="TLV_coat"/>
    <property type="match status" value="1"/>
</dbReference>
<dbReference type="Gene3D" id="1.10.287.210">
    <property type="match status" value="1"/>
</dbReference>
<dbReference type="Ensembl" id="ENSGAGT00000034919.1">
    <property type="protein sequence ID" value="ENSGAGP00000030790.1"/>
    <property type="gene ID" value="ENSGAGG00000022137.1"/>
</dbReference>
<keyword evidence="2" id="KW-1133">Transmembrane helix</keyword>
<proteinExistence type="predicted"/>
<evidence type="ECO:0000256" key="1">
    <source>
        <dbReference type="ARBA" id="ARBA00023157"/>
    </source>
</evidence>
<dbReference type="PANTHER" id="PTHR10424:SF73">
    <property type="entry name" value="ENDOGENOUS RETROVIRUS GROUP FC1 ENV POLYPROTEIN-RELATED"/>
    <property type="match status" value="1"/>
</dbReference>
<dbReference type="AlphaFoldDB" id="A0A452IRZ9"/>
<keyword evidence="2" id="KW-0472">Membrane</keyword>
<dbReference type="InterPro" id="IPR018154">
    <property type="entry name" value="TLV/ENV_coat_polyprotein"/>
</dbReference>
<sequence length="413" mass="45533">SCPREDGSTFLLTPSMLSVWGPNTADLATNTYEIPHHSRYSHNISRLAFGLPTLFANCSQEAPYSLSDKSWQPICNVTHIPQPIRLRSVPSGVLCYQQPATNNHTWFAGNSTCQYYITSSANVSIPVYNATGQDSEEGFIYWSASASNRINRGYNGLVGNGQSFYICGKFAYKWLPHHWHGSCYLGCLAPPLRVLAQAPSGRPRYYWSLEATIEPISEGDRFGMIFLPLYGVGCLAQLYCRLSVFLTQFANETLAIEKSLNSELYQLRLLALQNRQALDYVLASQGGVCTIIGAECCTYVPENSADKHILSAEQAFNQWKAQEQASSPLDSLFSWLPDLCGVGTGLVRLLFIGTALCLFTLLLFACCKAVISKVCSPTSSAPMLLASPPQYPPDPDLNQVLSQYYEKTQAGAF</sequence>
<dbReference type="STRING" id="38772.ENSGAGP00000030790"/>